<protein>
    <submittedName>
        <fullName evidence="1">Uncharacterized protein</fullName>
    </submittedName>
</protein>
<dbReference type="Proteomes" id="UP001530377">
    <property type="component" value="Unassembled WGS sequence"/>
</dbReference>
<dbReference type="EMBL" id="JALLPB020000308">
    <property type="protein sequence ID" value="KAL3810736.1"/>
    <property type="molecule type" value="Genomic_DNA"/>
</dbReference>
<keyword evidence="2" id="KW-1185">Reference proteome</keyword>
<accession>A0ABD3RG39</accession>
<organism evidence="1 2">
    <name type="scientific">Cyclostephanos tholiformis</name>
    <dbReference type="NCBI Taxonomy" id="382380"/>
    <lineage>
        <taxon>Eukaryota</taxon>
        <taxon>Sar</taxon>
        <taxon>Stramenopiles</taxon>
        <taxon>Ochrophyta</taxon>
        <taxon>Bacillariophyta</taxon>
        <taxon>Coscinodiscophyceae</taxon>
        <taxon>Thalassiosirophycidae</taxon>
        <taxon>Stephanodiscales</taxon>
        <taxon>Stephanodiscaceae</taxon>
        <taxon>Cyclostephanos</taxon>
    </lineage>
</organism>
<sequence>MSPREEDSMMSGEVEESMEVLPLAAMPRYYEQMKEDGTSVVYHEGRIMGTDGPCEGALRLSELVDRLEAHNAMSFDERIKAMQISKLTSTEWEIRKVVESLNASLHHVLINDVESATTDETGCGLRHRDYTDFITEYIDVVRDATVVALDNGGGMPNGARTSLMSRAFRAMHIKSRISNIDILETLNSILFDVISDDLEDDERRGRDYTTFLIEYVDIVSEAKKLSSSSHDAGGQSEEENRDIMIRAYKAGRLIGRST</sequence>
<proteinExistence type="predicted"/>
<dbReference type="AlphaFoldDB" id="A0ABD3RG39"/>
<reference evidence="1 2" key="1">
    <citation type="submission" date="2024-10" db="EMBL/GenBank/DDBJ databases">
        <title>Updated reference genomes for cyclostephanoid diatoms.</title>
        <authorList>
            <person name="Roberts W.R."/>
            <person name="Alverson A.J."/>
        </authorList>
    </citation>
    <scope>NUCLEOTIDE SEQUENCE [LARGE SCALE GENOMIC DNA]</scope>
    <source>
        <strain evidence="1 2">AJA228-03</strain>
    </source>
</reference>
<evidence type="ECO:0000313" key="1">
    <source>
        <dbReference type="EMBL" id="KAL3810736.1"/>
    </source>
</evidence>
<name>A0ABD3RG39_9STRA</name>
<comment type="caution">
    <text evidence="1">The sequence shown here is derived from an EMBL/GenBank/DDBJ whole genome shotgun (WGS) entry which is preliminary data.</text>
</comment>
<gene>
    <name evidence="1" type="ORF">ACHAXA_003346</name>
</gene>
<evidence type="ECO:0000313" key="2">
    <source>
        <dbReference type="Proteomes" id="UP001530377"/>
    </source>
</evidence>